<organism evidence="1 2">
    <name type="scientific">Citrobacter koseri (strain ATCC BAA-895 / CDC 4225-83 / SGSC4696)</name>
    <dbReference type="NCBI Taxonomy" id="290338"/>
    <lineage>
        <taxon>Bacteria</taxon>
        <taxon>Pseudomonadati</taxon>
        <taxon>Pseudomonadota</taxon>
        <taxon>Gammaproteobacteria</taxon>
        <taxon>Enterobacterales</taxon>
        <taxon>Enterobacteriaceae</taxon>
        <taxon>Citrobacter</taxon>
    </lineage>
</organism>
<evidence type="ECO:0000313" key="2">
    <source>
        <dbReference type="Proteomes" id="UP000008148"/>
    </source>
</evidence>
<dbReference type="AlphaFoldDB" id="A8AGT6"/>
<sequence length="42" mass="4835">MSANKDTQSIWCLIFIVRISSDSQTQQVFSQTKRKAEENTNT</sequence>
<keyword evidence="2" id="KW-1185">Reference proteome</keyword>
<dbReference type="Proteomes" id="UP000008148">
    <property type="component" value="Chromosome"/>
</dbReference>
<dbReference type="HOGENOM" id="CLU_3249210_0_0_6"/>
<name>A8AGT6_CITK8</name>
<proteinExistence type="predicted"/>
<dbReference type="EMBL" id="CP000822">
    <property type="protein sequence ID" value="ABV12698.1"/>
    <property type="molecule type" value="Genomic_DNA"/>
</dbReference>
<dbReference type="KEGG" id="cko:CKO_01566"/>
<accession>A8AGT6</accession>
<evidence type="ECO:0000313" key="1">
    <source>
        <dbReference type="EMBL" id="ABV12698.1"/>
    </source>
</evidence>
<gene>
    <name evidence="1" type="ordered locus">CKO_01566</name>
</gene>
<reference evidence="1 2" key="1">
    <citation type="submission" date="2007-08" db="EMBL/GenBank/DDBJ databases">
        <authorList>
            <consortium name="The Citrobacter koseri Genome Sequencing Project"/>
            <person name="McClelland M."/>
            <person name="Sanderson E.K."/>
            <person name="Porwollik S."/>
            <person name="Spieth J."/>
            <person name="Clifton W.S."/>
            <person name="Latreille P."/>
            <person name="Courtney L."/>
            <person name="Wang C."/>
            <person name="Pepin K."/>
            <person name="Bhonagiri V."/>
            <person name="Nash W."/>
            <person name="Johnson M."/>
            <person name="Thiruvilangam P."/>
            <person name="Wilson R."/>
        </authorList>
    </citation>
    <scope>NUCLEOTIDE SEQUENCE [LARGE SCALE GENOMIC DNA]</scope>
    <source>
        <strain evidence="2">ATCC BAA-895 / CDC 4225-83 / SGSC4696</strain>
    </source>
</reference>
<protein>
    <submittedName>
        <fullName evidence="1">Uncharacterized protein</fullName>
    </submittedName>
</protein>